<dbReference type="EMBL" id="CAJVPM010001367">
    <property type="protein sequence ID" value="CAG8465596.1"/>
    <property type="molecule type" value="Genomic_DNA"/>
</dbReference>
<accession>A0ACA9KCP5</accession>
<name>A0ACA9KCP5_9GLOM</name>
<protein>
    <submittedName>
        <fullName evidence="1">10809_t:CDS:1</fullName>
    </submittedName>
</protein>
<sequence length="108" mass="12705">DNFKDYNFNKYIAKIEKLEYNKMLNLDIQIFKINSINTNININANEICDITNKVKDSIIEIEETNSKSCSFVFVLKTSTTSIQDHLIKYELLEKKAIMKIYSEKKQVE</sequence>
<dbReference type="Proteomes" id="UP000789860">
    <property type="component" value="Unassembled WGS sequence"/>
</dbReference>
<evidence type="ECO:0000313" key="1">
    <source>
        <dbReference type="EMBL" id="CAG8465596.1"/>
    </source>
</evidence>
<comment type="caution">
    <text evidence="1">The sequence shown here is derived from an EMBL/GenBank/DDBJ whole genome shotgun (WGS) entry which is preliminary data.</text>
</comment>
<organism evidence="1 2">
    <name type="scientific">Scutellospora calospora</name>
    <dbReference type="NCBI Taxonomy" id="85575"/>
    <lineage>
        <taxon>Eukaryota</taxon>
        <taxon>Fungi</taxon>
        <taxon>Fungi incertae sedis</taxon>
        <taxon>Mucoromycota</taxon>
        <taxon>Glomeromycotina</taxon>
        <taxon>Glomeromycetes</taxon>
        <taxon>Diversisporales</taxon>
        <taxon>Gigasporaceae</taxon>
        <taxon>Scutellospora</taxon>
    </lineage>
</organism>
<gene>
    <name evidence="1" type="ORF">SCALOS_LOCUS1805</name>
</gene>
<evidence type="ECO:0000313" key="2">
    <source>
        <dbReference type="Proteomes" id="UP000789860"/>
    </source>
</evidence>
<keyword evidence="2" id="KW-1185">Reference proteome</keyword>
<feature type="non-terminal residue" evidence="1">
    <location>
        <position position="1"/>
    </location>
</feature>
<reference evidence="1" key="1">
    <citation type="submission" date="2021-06" db="EMBL/GenBank/DDBJ databases">
        <authorList>
            <person name="Kallberg Y."/>
            <person name="Tangrot J."/>
            <person name="Rosling A."/>
        </authorList>
    </citation>
    <scope>NUCLEOTIDE SEQUENCE</scope>
    <source>
        <strain evidence="1">AU212A</strain>
    </source>
</reference>
<proteinExistence type="predicted"/>